<dbReference type="PANTHER" id="PTHR43775:SF37">
    <property type="entry name" value="SI:DKEY-61P9.11"/>
    <property type="match status" value="1"/>
</dbReference>
<dbReference type="InterPro" id="IPR023214">
    <property type="entry name" value="HAD_sf"/>
</dbReference>
<accession>A0A5B9WFH0</accession>
<dbReference type="GO" id="GO:0004312">
    <property type="term" value="F:fatty acid synthase activity"/>
    <property type="evidence" value="ECO:0007669"/>
    <property type="project" value="TreeGrafter"/>
</dbReference>
<gene>
    <name evidence="5" type="primary">dhbF</name>
    <name evidence="5" type="ORF">OJF2_78370</name>
</gene>
<protein>
    <submittedName>
        <fullName evidence="5">Dimodular nonribosomal peptide synthase</fullName>
    </submittedName>
</protein>
<dbReference type="InterPro" id="IPR029058">
    <property type="entry name" value="AB_hydrolase_fold"/>
</dbReference>
<name>A0A5B9WFH0_9BACT</name>
<geneLocation type="plasmid" evidence="6">
    <name>pojf2_1</name>
</geneLocation>
<keyword evidence="5" id="KW-0614">Plasmid</keyword>
<dbReference type="InterPro" id="IPR020806">
    <property type="entry name" value="PKS_PP-bd"/>
</dbReference>
<dbReference type="InterPro" id="IPR009081">
    <property type="entry name" value="PP-bd_ACP"/>
</dbReference>
<sequence length="1009" mass="108664">MGERSSMRADETRPSAAPAAGPTVAVAATFTAEPILRPLDFWMREAGLAGPIEFAPYGQVFQELLDPGSLLGRNRGGVNAVLLRVEDWLRYGPSAGDPEAARSLLDRNAGDLVAAVEGAATRGGAAPMVLALCPPSPAALEDPERRALLEAAERRIAGALGGVAGVAVLGPEDLAAYPVAESHDPGRDALGHIPYTPAFFAALAAALARRIHALKAPPYKVIVLDCDNTLWQGVVGEEGTLGVAVPPWCRALQEFVLRQIDKGFVACLCSKNEERDALEVLERHPDMVLRRDHLVGWRINWEPKSENLRALAAELNVGLDSFVFLDDNPVECAEVRARCPEVLTIQVPPADEVGPFLDHLWAFDRLKVTSEDRQRTAMYRENAERARLQERAGSFGDFLSALELRVDIHEPTAEQWGRVSQLTQRTNQFNFTTVRRSEAEARGLAAEGLECRAVEVRDRFGDYGLVGVLIYGRGGDAIEVDTFLLSCRVLGRGVEHRMLNHLGEAARGLGLAAVVATAVPTAKNLPARRFLDKVAAGWKEERDGRSTYRIPAESAAAAAPDASGEAEGGASAAEAPAASPSGTARAVAAYERIALHLRSPERVVEELERLGPARRDRPDLGAPPTPPSSEAERRLCEAWAELLGLGEVGIHDDYFELGGTSLLAVDLLARVERLTGVRLPLTAIVEAPTVAGLARLLEQDGPRDSLVTIRAGGDRPAVFLVHDGDGETMLYRNLALRLDPGHAVYGLQPHGLPGYPMLHTRIEDMAEHHVEKILSAQPSGPYLVGGMCAGGVIAYEVARRLQARGEAVALVALLDAADPEAQLRPFRSANQRLRGLSGALGQGEGLGPVRRAAAIGSKVARKARNFVAYEARRRADGAWTRLRMRLFRRYTDRGIRPPGYLSGISVRKVYLHAESSYRPPGKFDGDLALFRATQGVGDDEPYCDRYSDPLLGWGGRATGCVRAYDVPGGHSSMLQEPNVRVLAETMQAAIDEALASRAPGPMPAMAGVP</sequence>
<feature type="domain" description="Carrier" evidence="4">
    <location>
        <begin position="626"/>
        <end position="701"/>
    </location>
</feature>
<dbReference type="Gene3D" id="3.40.50.1820">
    <property type="entry name" value="alpha/beta hydrolase"/>
    <property type="match status" value="1"/>
</dbReference>
<dbReference type="InterPro" id="IPR050091">
    <property type="entry name" value="PKS_NRPS_Biosynth_Enz"/>
</dbReference>
<dbReference type="InterPro" id="IPR001031">
    <property type="entry name" value="Thioesterase"/>
</dbReference>
<evidence type="ECO:0000256" key="1">
    <source>
        <dbReference type="ARBA" id="ARBA00022450"/>
    </source>
</evidence>
<dbReference type="InterPro" id="IPR036514">
    <property type="entry name" value="SGNH_hydro_sf"/>
</dbReference>
<dbReference type="GO" id="GO:0005886">
    <property type="term" value="C:plasma membrane"/>
    <property type="evidence" value="ECO:0007669"/>
    <property type="project" value="TreeGrafter"/>
</dbReference>
<evidence type="ECO:0000313" key="5">
    <source>
        <dbReference type="EMBL" id="QEH39223.1"/>
    </source>
</evidence>
<dbReference type="GO" id="GO:0006633">
    <property type="term" value="P:fatty acid biosynthetic process"/>
    <property type="evidence" value="ECO:0007669"/>
    <property type="project" value="TreeGrafter"/>
</dbReference>
<keyword evidence="1" id="KW-0596">Phosphopantetheine</keyword>
<dbReference type="InterPro" id="IPR036412">
    <property type="entry name" value="HAD-like_sf"/>
</dbReference>
<feature type="compositionally biased region" description="Basic and acidic residues" evidence="3">
    <location>
        <begin position="1"/>
        <end position="13"/>
    </location>
</feature>
<organism evidence="5 6">
    <name type="scientific">Aquisphaera giovannonii</name>
    <dbReference type="NCBI Taxonomy" id="406548"/>
    <lineage>
        <taxon>Bacteria</taxon>
        <taxon>Pseudomonadati</taxon>
        <taxon>Planctomycetota</taxon>
        <taxon>Planctomycetia</taxon>
        <taxon>Isosphaerales</taxon>
        <taxon>Isosphaeraceae</taxon>
        <taxon>Aquisphaera</taxon>
    </lineage>
</organism>
<feature type="region of interest" description="Disordered" evidence="3">
    <location>
        <begin position="1"/>
        <end position="21"/>
    </location>
</feature>
<dbReference type="NCBIfam" id="TIGR01681">
    <property type="entry name" value="HAD-SF-IIIC"/>
    <property type="match status" value="1"/>
</dbReference>
<dbReference type="SUPFAM" id="SSF56784">
    <property type="entry name" value="HAD-like"/>
    <property type="match status" value="1"/>
</dbReference>
<dbReference type="SUPFAM" id="SSF47336">
    <property type="entry name" value="ACP-like"/>
    <property type="match status" value="1"/>
</dbReference>
<dbReference type="NCBIfam" id="TIGR01686">
    <property type="entry name" value="FkbH"/>
    <property type="match status" value="1"/>
</dbReference>
<dbReference type="Gene3D" id="3.40.50.1110">
    <property type="entry name" value="SGNH hydrolase"/>
    <property type="match status" value="1"/>
</dbReference>
<dbReference type="InterPro" id="IPR036736">
    <property type="entry name" value="ACP-like_sf"/>
</dbReference>
<dbReference type="InterPro" id="IPR016181">
    <property type="entry name" value="Acyl_CoA_acyltransferase"/>
</dbReference>
<dbReference type="GO" id="GO:0005737">
    <property type="term" value="C:cytoplasm"/>
    <property type="evidence" value="ECO:0007669"/>
    <property type="project" value="TreeGrafter"/>
</dbReference>
<feature type="compositionally biased region" description="Low complexity" evidence="3">
    <location>
        <begin position="551"/>
        <end position="580"/>
    </location>
</feature>
<evidence type="ECO:0000256" key="3">
    <source>
        <dbReference type="SAM" id="MobiDB-lite"/>
    </source>
</evidence>
<dbReference type="GO" id="GO:0071770">
    <property type="term" value="P:DIM/DIP cell wall layer assembly"/>
    <property type="evidence" value="ECO:0007669"/>
    <property type="project" value="TreeGrafter"/>
</dbReference>
<dbReference type="Gene3D" id="1.10.1200.10">
    <property type="entry name" value="ACP-like"/>
    <property type="match status" value="1"/>
</dbReference>
<dbReference type="GO" id="GO:0016788">
    <property type="term" value="F:hydrolase activity, acting on ester bonds"/>
    <property type="evidence" value="ECO:0007669"/>
    <property type="project" value="UniProtKB-ARBA"/>
</dbReference>
<dbReference type="SUPFAM" id="SSF53474">
    <property type="entry name" value="alpha/beta-Hydrolases"/>
    <property type="match status" value="1"/>
</dbReference>
<dbReference type="SUPFAM" id="SSF55729">
    <property type="entry name" value="Acyl-CoA N-acyltransferases (Nat)"/>
    <property type="match status" value="1"/>
</dbReference>
<evidence type="ECO:0000256" key="2">
    <source>
        <dbReference type="ARBA" id="ARBA00022553"/>
    </source>
</evidence>
<dbReference type="InterPro" id="IPR020802">
    <property type="entry name" value="TesA-like"/>
</dbReference>
<evidence type="ECO:0000259" key="4">
    <source>
        <dbReference type="PROSITE" id="PS50075"/>
    </source>
</evidence>
<dbReference type="PROSITE" id="PS50075">
    <property type="entry name" value="CARRIER"/>
    <property type="match status" value="1"/>
</dbReference>
<dbReference type="Pfam" id="PF00975">
    <property type="entry name" value="Thioesterase"/>
    <property type="match status" value="1"/>
</dbReference>
<proteinExistence type="predicted"/>
<reference evidence="5 6" key="1">
    <citation type="submission" date="2019-08" db="EMBL/GenBank/DDBJ databases">
        <title>Deep-cultivation of Planctomycetes and their phenomic and genomic characterization uncovers novel biology.</title>
        <authorList>
            <person name="Wiegand S."/>
            <person name="Jogler M."/>
            <person name="Boedeker C."/>
            <person name="Pinto D."/>
            <person name="Vollmers J."/>
            <person name="Rivas-Marin E."/>
            <person name="Kohn T."/>
            <person name="Peeters S.H."/>
            <person name="Heuer A."/>
            <person name="Rast P."/>
            <person name="Oberbeckmann S."/>
            <person name="Bunk B."/>
            <person name="Jeske O."/>
            <person name="Meyerdierks A."/>
            <person name="Storesund J.E."/>
            <person name="Kallscheuer N."/>
            <person name="Luecker S."/>
            <person name="Lage O.M."/>
            <person name="Pohl T."/>
            <person name="Merkel B.J."/>
            <person name="Hornburger P."/>
            <person name="Mueller R.-W."/>
            <person name="Bruemmer F."/>
            <person name="Labrenz M."/>
            <person name="Spormann A.M."/>
            <person name="Op den Camp H."/>
            <person name="Overmann J."/>
            <person name="Amann R."/>
            <person name="Jetten M.S.M."/>
            <person name="Mascher T."/>
            <person name="Medema M.H."/>
            <person name="Devos D.P."/>
            <person name="Kaster A.-K."/>
            <person name="Ovreas L."/>
            <person name="Rohde M."/>
            <person name="Galperin M.Y."/>
            <person name="Jogler C."/>
        </authorList>
    </citation>
    <scope>NUCLEOTIDE SEQUENCE [LARGE SCALE GENOMIC DNA]</scope>
    <source>
        <strain evidence="5 6">OJF2</strain>
        <plasmid evidence="6">pojf2_1</plasmid>
    </source>
</reference>
<dbReference type="PANTHER" id="PTHR43775">
    <property type="entry name" value="FATTY ACID SYNTHASE"/>
    <property type="match status" value="1"/>
</dbReference>
<dbReference type="GO" id="GO:0031177">
    <property type="term" value="F:phosphopantetheine binding"/>
    <property type="evidence" value="ECO:0007669"/>
    <property type="project" value="InterPro"/>
</dbReference>
<dbReference type="KEGG" id="agv:OJF2_78370"/>
<dbReference type="EMBL" id="CP042998">
    <property type="protein sequence ID" value="QEH39223.1"/>
    <property type="molecule type" value="Genomic_DNA"/>
</dbReference>
<keyword evidence="6" id="KW-1185">Reference proteome</keyword>
<keyword evidence="2" id="KW-0597">Phosphoprotein</keyword>
<dbReference type="SMART" id="SM00823">
    <property type="entry name" value="PKS_PP"/>
    <property type="match status" value="1"/>
</dbReference>
<dbReference type="InterPro" id="IPR010033">
    <property type="entry name" value="HAD_SF_ppase_IIIC"/>
</dbReference>
<dbReference type="SMART" id="SM00824">
    <property type="entry name" value="PKS_TE"/>
    <property type="match status" value="1"/>
</dbReference>
<dbReference type="Proteomes" id="UP000324233">
    <property type="component" value="Plasmid pOJF2_1"/>
</dbReference>
<evidence type="ECO:0000313" key="6">
    <source>
        <dbReference type="Proteomes" id="UP000324233"/>
    </source>
</evidence>
<dbReference type="InterPro" id="IPR010037">
    <property type="entry name" value="FkbH_domain"/>
</dbReference>
<feature type="region of interest" description="Disordered" evidence="3">
    <location>
        <begin position="549"/>
        <end position="580"/>
    </location>
</feature>
<dbReference type="Gene3D" id="3.40.50.1000">
    <property type="entry name" value="HAD superfamily/HAD-like"/>
    <property type="match status" value="1"/>
</dbReference>
<dbReference type="Pfam" id="PF00550">
    <property type="entry name" value="PP-binding"/>
    <property type="match status" value="1"/>
</dbReference>
<dbReference type="AlphaFoldDB" id="A0A5B9WFH0"/>